<keyword evidence="8" id="KW-1185">Reference proteome</keyword>
<evidence type="ECO:0000256" key="1">
    <source>
        <dbReference type="ARBA" id="ARBA00004651"/>
    </source>
</evidence>
<feature type="transmembrane region" description="Helical" evidence="6">
    <location>
        <begin position="115"/>
        <end position="137"/>
    </location>
</feature>
<keyword evidence="2" id="KW-1003">Cell membrane</keyword>
<keyword evidence="4 6" id="KW-1133">Transmembrane helix</keyword>
<reference evidence="8" key="1">
    <citation type="journal article" date="2019" name="Int. J. Syst. Evol. Microbiol.">
        <title>The Global Catalogue of Microorganisms (GCM) 10K type strain sequencing project: providing services to taxonomists for standard genome sequencing and annotation.</title>
        <authorList>
            <consortium name="The Broad Institute Genomics Platform"/>
            <consortium name="The Broad Institute Genome Sequencing Center for Infectious Disease"/>
            <person name="Wu L."/>
            <person name="Ma J."/>
        </authorList>
    </citation>
    <scope>NUCLEOTIDE SEQUENCE [LARGE SCALE GENOMIC DNA]</scope>
    <source>
        <strain evidence="8">CGMCC 1.16275</strain>
    </source>
</reference>
<feature type="transmembrane region" description="Helical" evidence="6">
    <location>
        <begin position="37"/>
        <end position="63"/>
    </location>
</feature>
<evidence type="ECO:0000256" key="6">
    <source>
        <dbReference type="SAM" id="Phobius"/>
    </source>
</evidence>
<comment type="caution">
    <text evidence="7">The sequence shown here is derived from an EMBL/GenBank/DDBJ whole genome shotgun (WGS) entry which is preliminary data.</text>
</comment>
<organism evidence="7 8">
    <name type="scientific">Rhodocista pekingensis</name>
    <dbReference type="NCBI Taxonomy" id="201185"/>
    <lineage>
        <taxon>Bacteria</taxon>
        <taxon>Pseudomonadati</taxon>
        <taxon>Pseudomonadota</taxon>
        <taxon>Alphaproteobacteria</taxon>
        <taxon>Rhodospirillales</taxon>
        <taxon>Azospirillaceae</taxon>
        <taxon>Rhodocista</taxon>
    </lineage>
</organism>
<dbReference type="Pfam" id="PF01810">
    <property type="entry name" value="LysE"/>
    <property type="match status" value="1"/>
</dbReference>
<feature type="transmembrane region" description="Helical" evidence="6">
    <location>
        <begin position="12"/>
        <end position="30"/>
    </location>
</feature>
<dbReference type="EMBL" id="JBHTCM010000003">
    <property type="protein sequence ID" value="MFC7331568.1"/>
    <property type="molecule type" value="Genomic_DNA"/>
</dbReference>
<evidence type="ECO:0000313" key="8">
    <source>
        <dbReference type="Proteomes" id="UP001596456"/>
    </source>
</evidence>
<proteinExistence type="predicted"/>
<dbReference type="PANTHER" id="PTHR30086">
    <property type="entry name" value="ARGININE EXPORTER PROTEIN ARGO"/>
    <property type="match status" value="1"/>
</dbReference>
<evidence type="ECO:0000256" key="4">
    <source>
        <dbReference type="ARBA" id="ARBA00022989"/>
    </source>
</evidence>
<dbReference type="RefSeq" id="WP_377355426.1">
    <property type="nucleotide sequence ID" value="NZ_JBHTCM010000003.1"/>
</dbReference>
<evidence type="ECO:0000313" key="7">
    <source>
        <dbReference type="EMBL" id="MFC7331568.1"/>
    </source>
</evidence>
<evidence type="ECO:0000256" key="5">
    <source>
        <dbReference type="ARBA" id="ARBA00023136"/>
    </source>
</evidence>
<accession>A0ABW2KQA1</accession>
<feature type="transmembrane region" description="Helical" evidence="6">
    <location>
        <begin position="183"/>
        <end position="207"/>
    </location>
</feature>
<name>A0ABW2KQA1_9PROT</name>
<sequence>MLAEIGVFLRGIILGIAIAAPVGPIGLLCIRRTLERGIAVGIATGMGAAIADALFSAIAAFGVNAILELVIGHEGELRIVGGLFLLGVALHSFLREPRPPAQEPEARNLLAATGSGLALTMGNPVTILGITALVVGFSGGLETYQAVTLVAGIFVGSGIWWFILCGGVSLVRHRMTRRSVLWINRGTGIMLGALGIWALGGVGWNWLVG</sequence>
<dbReference type="PANTHER" id="PTHR30086:SF20">
    <property type="entry name" value="ARGININE EXPORTER PROTEIN ARGO-RELATED"/>
    <property type="match status" value="1"/>
</dbReference>
<keyword evidence="3 6" id="KW-0812">Transmembrane</keyword>
<evidence type="ECO:0000256" key="2">
    <source>
        <dbReference type="ARBA" id="ARBA00022475"/>
    </source>
</evidence>
<keyword evidence="5 6" id="KW-0472">Membrane</keyword>
<dbReference type="Proteomes" id="UP001596456">
    <property type="component" value="Unassembled WGS sequence"/>
</dbReference>
<feature type="transmembrane region" description="Helical" evidence="6">
    <location>
        <begin position="75"/>
        <end position="94"/>
    </location>
</feature>
<protein>
    <submittedName>
        <fullName evidence="7">LysE/ArgO family amino acid transporter</fullName>
    </submittedName>
</protein>
<feature type="transmembrane region" description="Helical" evidence="6">
    <location>
        <begin position="149"/>
        <end position="171"/>
    </location>
</feature>
<evidence type="ECO:0000256" key="3">
    <source>
        <dbReference type="ARBA" id="ARBA00022692"/>
    </source>
</evidence>
<gene>
    <name evidence="7" type="ORF">ACFQPS_00200</name>
</gene>
<dbReference type="InterPro" id="IPR001123">
    <property type="entry name" value="LeuE-type"/>
</dbReference>
<comment type="subcellular location">
    <subcellularLocation>
        <location evidence="1">Cell membrane</location>
        <topology evidence="1">Multi-pass membrane protein</topology>
    </subcellularLocation>
</comment>